<dbReference type="GO" id="GO:0016491">
    <property type="term" value="F:oxidoreductase activity"/>
    <property type="evidence" value="ECO:0007669"/>
    <property type="project" value="TreeGrafter"/>
</dbReference>
<evidence type="ECO:0000313" key="3">
    <source>
        <dbReference type="EMBL" id="ESO97353.1"/>
    </source>
</evidence>
<dbReference type="OMA" id="MKDVFAM"/>
<dbReference type="GeneID" id="20248629"/>
<feature type="compositionally biased region" description="Basic and acidic residues" evidence="1">
    <location>
        <begin position="214"/>
        <end position="231"/>
    </location>
</feature>
<feature type="compositionally biased region" description="Low complexity" evidence="1">
    <location>
        <begin position="30"/>
        <end position="61"/>
    </location>
</feature>
<dbReference type="InterPro" id="IPR000157">
    <property type="entry name" value="TIR_dom"/>
</dbReference>
<organism evidence="3 4">
    <name type="scientific">Lottia gigantea</name>
    <name type="common">Giant owl limpet</name>
    <dbReference type="NCBI Taxonomy" id="225164"/>
    <lineage>
        <taxon>Eukaryota</taxon>
        <taxon>Metazoa</taxon>
        <taxon>Spiralia</taxon>
        <taxon>Lophotrochozoa</taxon>
        <taxon>Mollusca</taxon>
        <taxon>Gastropoda</taxon>
        <taxon>Patellogastropoda</taxon>
        <taxon>Lottioidea</taxon>
        <taxon>Lottiidae</taxon>
        <taxon>Lottia</taxon>
    </lineage>
</organism>
<name>V4A0P2_LOTGI</name>
<dbReference type="AlphaFoldDB" id="V4A0P2"/>
<dbReference type="PANTHER" id="PTHR12697">
    <property type="entry name" value="PBS LYASE HEAT-LIKE PROTEIN"/>
    <property type="match status" value="1"/>
</dbReference>
<dbReference type="OrthoDB" id="194358at2759"/>
<dbReference type="KEGG" id="lgi:LOTGIDRAFT_231548"/>
<dbReference type="InterPro" id="IPR035897">
    <property type="entry name" value="Toll_tir_struct_dom_sf"/>
</dbReference>
<proteinExistence type="predicted"/>
<dbReference type="EMBL" id="KB201305">
    <property type="protein sequence ID" value="ESO97353.1"/>
    <property type="molecule type" value="Genomic_DNA"/>
</dbReference>
<dbReference type="Pfam" id="PF13646">
    <property type="entry name" value="HEAT_2"/>
    <property type="match status" value="1"/>
</dbReference>
<evidence type="ECO:0000313" key="4">
    <source>
        <dbReference type="Proteomes" id="UP000030746"/>
    </source>
</evidence>
<dbReference type="GO" id="GO:0007165">
    <property type="term" value="P:signal transduction"/>
    <property type="evidence" value="ECO:0007669"/>
    <property type="project" value="InterPro"/>
</dbReference>
<gene>
    <name evidence="3" type="ORF">LOTGIDRAFT_231548</name>
</gene>
<evidence type="ECO:0000256" key="1">
    <source>
        <dbReference type="SAM" id="MobiDB-lite"/>
    </source>
</evidence>
<sequence length="496" mass="56744">MEMNNDNIEEEQPTPETVSRLVNQFQDMGSTPSTPRNTSPSRASVDTQDTMQSSSQTTTSSKPPPPPNSQNSQGAKDLMISYSHADSEFMKKLREKLEASGISVWVDVSGLQAGVDFLNKIGQAIIDAKLFISILSSSSINSKYCKDELALAYISSSAIFPITLEPRKNFYHLMDTGMKLQLASYKWVDFHEEDKIEESFKELIDMLHTELHQRQEEEEKEKNQQERDYEKKRKRFQRANSRANIYRKSMSNTIEDEKEILPSQFWQDRFTGQKIEWSKFVDAVVKAFQSNMDYVFSSSEDQKWLMGVLHREMEVDSDDFLHYDKFEGFCTVDDEIQSVWKRIEDQARENYAMKEVFDMDSSVRVEAIENLAKFRSAAVIEALRDLLSDADANVRAVAAISLARTEANDTQTVNRLLRILIDKDRLVREAGCLALGHLHSKQAVSKLLHMWRNDVISHVREAAAVALQQIGGEEVEQAMHVTKVLADEIRQLTEDS</sequence>
<feature type="region of interest" description="Disordered" evidence="1">
    <location>
        <begin position="214"/>
        <end position="236"/>
    </location>
</feature>
<dbReference type="SMART" id="SM00255">
    <property type="entry name" value="TIR"/>
    <property type="match status" value="1"/>
</dbReference>
<dbReference type="PANTHER" id="PTHR12697:SF29">
    <property type="entry name" value="TIR DOMAIN-CONTAINING PROTEIN"/>
    <property type="match status" value="1"/>
</dbReference>
<dbReference type="InterPro" id="IPR016024">
    <property type="entry name" value="ARM-type_fold"/>
</dbReference>
<dbReference type="InterPro" id="IPR004155">
    <property type="entry name" value="PBS_lyase_HEAT"/>
</dbReference>
<dbReference type="SMART" id="SM00567">
    <property type="entry name" value="EZ_HEAT"/>
    <property type="match status" value="4"/>
</dbReference>
<dbReference type="Gene3D" id="3.40.50.10140">
    <property type="entry name" value="Toll/interleukin-1 receptor homology (TIR) domain"/>
    <property type="match status" value="1"/>
</dbReference>
<feature type="region of interest" description="Disordered" evidence="1">
    <location>
        <begin position="1"/>
        <end position="74"/>
    </location>
</feature>
<reference evidence="3 4" key="1">
    <citation type="journal article" date="2013" name="Nature">
        <title>Insights into bilaterian evolution from three spiralian genomes.</title>
        <authorList>
            <person name="Simakov O."/>
            <person name="Marletaz F."/>
            <person name="Cho S.J."/>
            <person name="Edsinger-Gonzales E."/>
            <person name="Havlak P."/>
            <person name="Hellsten U."/>
            <person name="Kuo D.H."/>
            <person name="Larsson T."/>
            <person name="Lv J."/>
            <person name="Arendt D."/>
            <person name="Savage R."/>
            <person name="Osoegawa K."/>
            <person name="de Jong P."/>
            <person name="Grimwood J."/>
            <person name="Chapman J.A."/>
            <person name="Shapiro H."/>
            <person name="Aerts A."/>
            <person name="Otillar R.P."/>
            <person name="Terry A.Y."/>
            <person name="Boore J.L."/>
            <person name="Grigoriev I.V."/>
            <person name="Lindberg D.R."/>
            <person name="Seaver E.C."/>
            <person name="Weisblat D.A."/>
            <person name="Putnam N.H."/>
            <person name="Rokhsar D.S."/>
        </authorList>
    </citation>
    <scope>NUCLEOTIDE SEQUENCE [LARGE SCALE GENOMIC DNA]</scope>
</reference>
<feature type="domain" description="TIR" evidence="2">
    <location>
        <begin position="74"/>
        <end position="207"/>
    </location>
</feature>
<protein>
    <recommendedName>
        <fullName evidence="2">TIR domain-containing protein</fullName>
    </recommendedName>
</protein>
<accession>V4A0P2</accession>
<dbReference type="InterPro" id="IPR011989">
    <property type="entry name" value="ARM-like"/>
</dbReference>
<dbReference type="SUPFAM" id="SSF52200">
    <property type="entry name" value="Toll/Interleukin receptor TIR domain"/>
    <property type="match status" value="1"/>
</dbReference>
<dbReference type="HOGENOM" id="CLU_662815_0_0_1"/>
<dbReference type="SUPFAM" id="SSF48371">
    <property type="entry name" value="ARM repeat"/>
    <property type="match status" value="1"/>
</dbReference>
<dbReference type="RefSeq" id="XP_009051953.1">
    <property type="nucleotide sequence ID" value="XM_009053705.1"/>
</dbReference>
<dbReference type="PROSITE" id="PS50104">
    <property type="entry name" value="TIR"/>
    <property type="match status" value="1"/>
</dbReference>
<dbReference type="Gene3D" id="1.25.10.10">
    <property type="entry name" value="Leucine-rich Repeat Variant"/>
    <property type="match status" value="1"/>
</dbReference>
<feature type="compositionally biased region" description="Polar residues" evidence="1">
    <location>
        <begin position="14"/>
        <end position="29"/>
    </location>
</feature>
<keyword evidence="4" id="KW-1185">Reference proteome</keyword>
<dbReference type="CTD" id="20248629"/>
<dbReference type="Pfam" id="PF13676">
    <property type="entry name" value="TIR_2"/>
    <property type="match status" value="1"/>
</dbReference>
<evidence type="ECO:0000259" key="2">
    <source>
        <dbReference type="PROSITE" id="PS50104"/>
    </source>
</evidence>
<dbReference type="Proteomes" id="UP000030746">
    <property type="component" value="Unassembled WGS sequence"/>
</dbReference>